<protein>
    <recommendedName>
        <fullName evidence="4">Retrotransposon gag domain-containing protein</fullName>
    </recommendedName>
</protein>
<feature type="compositionally biased region" description="Polar residues" evidence="1">
    <location>
        <begin position="190"/>
        <end position="218"/>
    </location>
</feature>
<evidence type="ECO:0000313" key="2">
    <source>
        <dbReference type="EMBL" id="KNE70576.1"/>
    </source>
</evidence>
<dbReference type="Proteomes" id="UP000054350">
    <property type="component" value="Unassembled WGS sequence"/>
</dbReference>
<sequence>MDKPTFDGSRDIGALDTFRLKLELYLDGCGWTEQDKIRFVIGQLSGETIAFWRRTVQPIPTTHWTEVINTLRTYIVPLTIGTDSYKALERLRQGKMPPFEFLKQFDEHASRVSNMSDAEYFRLLRGRVNSRTREELARALGQVQKAGDKRERLTRQEIVQALLEAHSIGHTTRLDDPMDINPAALKPQPTYRNNVGNQRTRFGSPRQQSDRTPSSNFDRNNIVDSYGCLYHMTMSHSNLQCLSQGGNPRRGRYDGCPADLLTRIKSRG</sequence>
<evidence type="ECO:0008006" key="4">
    <source>
        <dbReference type="Google" id="ProtNLM"/>
    </source>
</evidence>
<proteinExistence type="predicted"/>
<keyword evidence="3" id="KW-1185">Reference proteome</keyword>
<dbReference type="EMBL" id="GG745366">
    <property type="protein sequence ID" value="KNE70576.1"/>
    <property type="molecule type" value="Genomic_DNA"/>
</dbReference>
<gene>
    <name evidence="2" type="ORF">AMAG_14697</name>
</gene>
<accession>A0A0L0T7B1</accession>
<feature type="region of interest" description="Disordered" evidence="1">
    <location>
        <begin position="170"/>
        <end position="218"/>
    </location>
</feature>
<evidence type="ECO:0000313" key="3">
    <source>
        <dbReference type="Proteomes" id="UP000054350"/>
    </source>
</evidence>
<name>A0A0L0T7B1_ALLM3</name>
<organism evidence="2 3">
    <name type="scientific">Allomyces macrogynus (strain ATCC 38327)</name>
    <name type="common">Allomyces javanicus var. macrogynus</name>
    <dbReference type="NCBI Taxonomy" id="578462"/>
    <lineage>
        <taxon>Eukaryota</taxon>
        <taxon>Fungi</taxon>
        <taxon>Fungi incertae sedis</taxon>
        <taxon>Blastocladiomycota</taxon>
        <taxon>Blastocladiomycetes</taxon>
        <taxon>Blastocladiales</taxon>
        <taxon>Blastocladiaceae</taxon>
        <taxon>Allomyces</taxon>
    </lineage>
</organism>
<dbReference type="AlphaFoldDB" id="A0A0L0T7B1"/>
<dbReference type="VEuPathDB" id="FungiDB:AMAG_14697"/>
<evidence type="ECO:0000256" key="1">
    <source>
        <dbReference type="SAM" id="MobiDB-lite"/>
    </source>
</evidence>
<reference evidence="2 3" key="1">
    <citation type="submission" date="2009-11" db="EMBL/GenBank/DDBJ databases">
        <title>Annotation of Allomyces macrogynus ATCC 38327.</title>
        <authorList>
            <consortium name="The Broad Institute Genome Sequencing Platform"/>
            <person name="Russ C."/>
            <person name="Cuomo C."/>
            <person name="Burger G."/>
            <person name="Gray M.W."/>
            <person name="Holland P.W.H."/>
            <person name="King N."/>
            <person name="Lang F.B.F."/>
            <person name="Roger A.J."/>
            <person name="Ruiz-Trillo I."/>
            <person name="Young S.K."/>
            <person name="Zeng Q."/>
            <person name="Gargeya S."/>
            <person name="Fitzgerald M."/>
            <person name="Haas B."/>
            <person name="Abouelleil A."/>
            <person name="Alvarado L."/>
            <person name="Arachchi H.M."/>
            <person name="Berlin A."/>
            <person name="Chapman S.B."/>
            <person name="Gearin G."/>
            <person name="Goldberg J."/>
            <person name="Griggs A."/>
            <person name="Gujja S."/>
            <person name="Hansen M."/>
            <person name="Heiman D."/>
            <person name="Howarth C."/>
            <person name="Larimer J."/>
            <person name="Lui A."/>
            <person name="MacDonald P.J.P."/>
            <person name="McCowen C."/>
            <person name="Montmayeur A."/>
            <person name="Murphy C."/>
            <person name="Neiman D."/>
            <person name="Pearson M."/>
            <person name="Priest M."/>
            <person name="Roberts A."/>
            <person name="Saif S."/>
            <person name="Shea T."/>
            <person name="Sisk P."/>
            <person name="Stolte C."/>
            <person name="Sykes S."/>
            <person name="Wortman J."/>
            <person name="Nusbaum C."/>
            <person name="Birren B."/>
        </authorList>
    </citation>
    <scope>NUCLEOTIDE SEQUENCE [LARGE SCALE GENOMIC DNA]</scope>
    <source>
        <strain evidence="2 3">ATCC 38327</strain>
    </source>
</reference>
<reference evidence="3" key="2">
    <citation type="submission" date="2009-11" db="EMBL/GenBank/DDBJ databases">
        <title>The Genome Sequence of Allomyces macrogynus strain ATCC 38327.</title>
        <authorList>
            <consortium name="The Broad Institute Genome Sequencing Platform"/>
            <person name="Russ C."/>
            <person name="Cuomo C."/>
            <person name="Shea T."/>
            <person name="Young S.K."/>
            <person name="Zeng Q."/>
            <person name="Koehrsen M."/>
            <person name="Haas B."/>
            <person name="Borodovsky M."/>
            <person name="Guigo R."/>
            <person name="Alvarado L."/>
            <person name="Berlin A."/>
            <person name="Borenstein D."/>
            <person name="Chen Z."/>
            <person name="Engels R."/>
            <person name="Freedman E."/>
            <person name="Gellesch M."/>
            <person name="Goldberg J."/>
            <person name="Griggs A."/>
            <person name="Gujja S."/>
            <person name="Heiman D."/>
            <person name="Hepburn T."/>
            <person name="Howarth C."/>
            <person name="Jen D."/>
            <person name="Larson L."/>
            <person name="Lewis B."/>
            <person name="Mehta T."/>
            <person name="Park D."/>
            <person name="Pearson M."/>
            <person name="Roberts A."/>
            <person name="Saif S."/>
            <person name="Shenoy N."/>
            <person name="Sisk P."/>
            <person name="Stolte C."/>
            <person name="Sykes S."/>
            <person name="Walk T."/>
            <person name="White J."/>
            <person name="Yandava C."/>
            <person name="Burger G."/>
            <person name="Gray M.W."/>
            <person name="Holland P.W.H."/>
            <person name="King N."/>
            <person name="Lang F.B.F."/>
            <person name="Roger A.J."/>
            <person name="Ruiz-Trillo I."/>
            <person name="Lander E."/>
            <person name="Nusbaum C."/>
        </authorList>
    </citation>
    <scope>NUCLEOTIDE SEQUENCE [LARGE SCALE GENOMIC DNA]</scope>
    <source>
        <strain evidence="3">ATCC 38327</strain>
    </source>
</reference>